<evidence type="ECO:0000313" key="4">
    <source>
        <dbReference type="Proteomes" id="UP000053268"/>
    </source>
</evidence>
<organism evidence="3 4">
    <name type="scientific">Papilio xuthus</name>
    <name type="common">Asian swallowtail butterfly</name>
    <dbReference type="NCBI Taxonomy" id="66420"/>
    <lineage>
        <taxon>Eukaryota</taxon>
        <taxon>Metazoa</taxon>
        <taxon>Ecdysozoa</taxon>
        <taxon>Arthropoda</taxon>
        <taxon>Hexapoda</taxon>
        <taxon>Insecta</taxon>
        <taxon>Pterygota</taxon>
        <taxon>Neoptera</taxon>
        <taxon>Endopterygota</taxon>
        <taxon>Lepidoptera</taxon>
        <taxon>Glossata</taxon>
        <taxon>Ditrysia</taxon>
        <taxon>Papilionoidea</taxon>
        <taxon>Papilionidae</taxon>
        <taxon>Papilioninae</taxon>
        <taxon>Papilio</taxon>
    </lineage>
</organism>
<dbReference type="EMBL" id="KQ459594">
    <property type="protein sequence ID" value="KPI96171.1"/>
    <property type="molecule type" value="Genomic_DNA"/>
</dbReference>
<protein>
    <submittedName>
        <fullName evidence="3">Capon-like protein</fullName>
    </submittedName>
</protein>
<feature type="compositionally biased region" description="Low complexity" evidence="2">
    <location>
        <begin position="670"/>
        <end position="681"/>
    </location>
</feature>
<evidence type="ECO:0000256" key="1">
    <source>
        <dbReference type="SAM" id="Coils"/>
    </source>
</evidence>
<feature type="region of interest" description="Disordered" evidence="2">
    <location>
        <begin position="602"/>
        <end position="631"/>
    </location>
</feature>
<dbReference type="AlphaFoldDB" id="A0A194PRU9"/>
<dbReference type="GO" id="GO:0050998">
    <property type="term" value="F:nitric-oxide synthase binding"/>
    <property type="evidence" value="ECO:0007669"/>
    <property type="project" value="TreeGrafter"/>
</dbReference>
<feature type="coiled-coil region" evidence="1">
    <location>
        <begin position="365"/>
        <end position="399"/>
    </location>
</feature>
<dbReference type="Gene3D" id="2.30.29.30">
    <property type="entry name" value="Pleckstrin-homology domain (PH domain)/Phosphotyrosine-binding domain (PTB)"/>
    <property type="match status" value="1"/>
</dbReference>
<feature type="region of interest" description="Disordered" evidence="2">
    <location>
        <begin position="434"/>
        <end position="471"/>
    </location>
</feature>
<sequence length="777" mass="85082">MSNHKDHDVKHRKNDNILKSLPSEVLLKARSTLVSLGGALKSKNDQQHRPKKHESKGKKNNERLKSSRSEPEFSDMRASKHRSRIDELPREYVGERVRPRPQSMGPMKRYDDSVDFFGGSYPREITPIKRNFESSDDVCIQSRLVIPVNDRLSADIHIQDNNERPRKKLSFREPEIVSNGSSTLGRSSKLMGVNSLTRRPNRVSLKSDTHSSIDGLDSDLENQAMRIVRTVGQAFEVCHKMKIRSPDNQAPSTSSAADMAVPSTSGRSGKTSKEAPSTSGASVSGGASTSKAGKTEAHKGSKGKQPARPTQLDLLPPPPKKEGGKRSQPAPPLLTVNLPDLPECVTKVELPSVPEIDPETPLSAQHQLQLLRERLEQQAQQTQAAVAQLSLMKDQLAAEQTARCEAQARTHQLLIHNNELLEHIASLVSHIHEHEKEETRPISAQQLTMLPQKDVAPNDGGKDESNGNLEEGEDDALINFNAPQRTKTAQNQNVENNNVPRTPFSPTPSENNENLILANMTSEEIQDYLIKKFQSMKFLNDQSDNNNQEFYQNTQGFPDIPLLKSDFTDSDLLALLNTQLAQEGSCSSEEISALAHAMSIGVSQNSSDSSSDSSSKDSSGDSSSEDGQPYIMPLSHNITLKATGEDGRVRLIVPVSPSESADDVPEKKSAGPSAGTSAGSSLQVPGQSAAAPITRSTSEKLSSSAKIDRWFSLLPNTAPALSRPESGFVSGVEEGADPGTLAEARNLLLQMGAKKKRRFMFLRFTRRKVLMNKHTSL</sequence>
<keyword evidence="4" id="KW-1185">Reference proteome</keyword>
<feature type="compositionally biased region" description="Polar residues" evidence="2">
    <location>
        <begin position="487"/>
        <end position="500"/>
    </location>
</feature>
<feature type="compositionally biased region" description="Polar residues" evidence="2">
    <location>
        <begin position="246"/>
        <end position="269"/>
    </location>
</feature>
<feature type="region of interest" description="Disordered" evidence="2">
    <location>
        <begin position="163"/>
        <end position="216"/>
    </location>
</feature>
<dbReference type="InterPro" id="IPR051133">
    <property type="entry name" value="Adapter_Engulfment-Domain"/>
</dbReference>
<keyword evidence="1" id="KW-0175">Coiled coil</keyword>
<proteinExistence type="predicted"/>
<feature type="region of interest" description="Disordered" evidence="2">
    <location>
        <begin position="37"/>
        <end position="88"/>
    </location>
</feature>
<dbReference type="Proteomes" id="UP000053268">
    <property type="component" value="Unassembled WGS sequence"/>
</dbReference>
<gene>
    <name evidence="3" type="ORF">RR46_06905</name>
</gene>
<feature type="region of interest" description="Disordered" evidence="2">
    <location>
        <begin position="655"/>
        <end position="700"/>
    </location>
</feature>
<dbReference type="PANTHER" id="PTHR11232">
    <property type="entry name" value="PHOSPHOTYROSINE INTERACTION DOMAIN-CONTAINING FAMILY MEMBER"/>
    <property type="match status" value="1"/>
</dbReference>
<accession>A0A194PRU9</accession>
<evidence type="ECO:0000256" key="2">
    <source>
        <dbReference type="SAM" id="MobiDB-lite"/>
    </source>
</evidence>
<feature type="region of interest" description="Disordered" evidence="2">
    <location>
        <begin position="487"/>
        <end position="511"/>
    </location>
</feature>
<feature type="compositionally biased region" description="Polar residues" evidence="2">
    <location>
        <begin position="194"/>
        <end position="204"/>
    </location>
</feature>
<feature type="compositionally biased region" description="Basic and acidic residues" evidence="2">
    <location>
        <begin position="57"/>
        <end position="88"/>
    </location>
</feature>
<name>A0A194PRU9_PAPXU</name>
<evidence type="ECO:0000313" key="3">
    <source>
        <dbReference type="EMBL" id="KPI96171.1"/>
    </source>
</evidence>
<dbReference type="PANTHER" id="PTHR11232:SF17">
    <property type="entry name" value="CAPON-LIKE PROTEIN"/>
    <property type="match status" value="1"/>
</dbReference>
<feature type="region of interest" description="Disordered" evidence="2">
    <location>
        <begin position="245"/>
        <end position="338"/>
    </location>
</feature>
<dbReference type="STRING" id="66420.A0A194PRU9"/>
<feature type="compositionally biased region" description="Basic and acidic residues" evidence="2">
    <location>
        <begin position="163"/>
        <end position="175"/>
    </location>
</feature>
<dbReference type="InterPro" id="IPR011993">
    <property type="entry name" value="PH-like_dom_sf"/>
</dbReference>
<reference evidence="3 4" key="1">
    <citation type="journal article" date="2015" name="Nat. Commun.">
        <title>Outbred genome sequencing and CRISPR/Cas9 gene editing in butterflies.</title>
        <authorList>
            <person name="Li X."/>
            <person name="Fan D."/>
            <person name="Zhang W."/>
            <person name="Liu G."/>
            <person name="Zhang L."/>
            <person name="Zhao L."/>
            <person name="Fang X."/>
            <person name="Chen L."/>
            <person name="Dong Y."/>
            <person name="Chen Y."/>
            <person name="Ding Y."/>
            <person name="Zhao R."/>
            <person name="Feng M."/>
            <person name="Zhu Y."/>
            <person name="Feng Y."/>
            <person name="Jiang X."/>
            <person name="Zhu D."/>
            <person name="Xiang H."/>
            <person name="Feng X."/>
            <person name="Li S."/>
            <person name="Wang J."/>
            <person name="Zhang G."/>
            <person name="Kronforst M.R."/>
            <person name="Wang W."/>
        </authorList>
    </citation>
    <scope>NUCLEOTIDE SEQUENCE [LARGE SCALE GENOMIC DNA]</scope>
    <source>
        <strain evidence="3">Ya'a_city_454_Px</strain>
        <tissue evidence="3">Whole body</tissue>
    </source>
</reference>
<feature type="region of interest" description="Disordered" evidence="2">
    <location>
        <begin position="1"/>
        <end position="24"/>
    </location>
</feature>
<feature type="compositionally biased region" description="Low complexity" evidence="2">
    <location>
        <begin position="277"/>
        <end position="292"/>
    </location>
</feature>